<keyword evidence="8 9" id="KW-0472">Membrane</keyword>
<dbReference type="PANTHER" id="PTHR48164:SF1">
    <property type="entry name" value="DOLICHYL-DIPHOSPHOOLIGOSACCHARIDE--PROTEIN GLYCOSYLTRANSFERASE SUBUNIT 4"/>
    <property type="match status" value="1"/>
</dbReference>
<comment type="similarity">
    <text evidence="2">Belongs to the OST4 family.</text>
</comment>
<keyword evidence="5" id="KW-0256">Endoplasmic reticulum</keyword>
<comment type="caution">
    <text evidence="10">The sequence shown here is derived from an EMBL/GenBank/DDBJ whole genome shotgun (WGS) entry which is preliminary data.</text>
</comment>
<dbReference type="PANTHER" id="PTHR48164">
    <property type="entry name" value="DOLICHYL-DIPHOSPHOOLIGOSACCHARIDE--PROTEIN GLYCOSYLTRANSFERASE SUBUNIT 4"/>
    <property type="match status" value="1"/>
</dbReference>
<keyword evidence="6" id="KW-0735">Signal-anchor</keyword>
<dbReference type="InterPro" id="IPR036330">
    <property type="entry name" value="Ost4p_sf"/>
</dbReference>
<dbReference type="Pfam" id="PF10215">
    <property type="entry name" value="Ost4"/>
    <property type="match status" value="1"/>
</dbReference>
<evidence type="ECO:0000256" key="1">
    <source>
        <dbReference type="ARBA" id="ARBA00004643"/>
    </source>
</evidence>
<proteinExistence type="inferred from homology"/>
<protein>
    <recommendedName>
        <fullName evidence="3">Dolichyl-diphosphooligosaccharide--protein glycosyltransferase subunit 4</fullName>
    </recommendedName>
</protein>
<sequence length="61" mass="6670">MISDDDLYKLAIFLGSVSMVLIVVYHFFEVNSVEDGSELAEKAAKARPARQPAAVGKQNTQ</sequence>
<evidence type="ECO:0000256" key="7">
    <source>
        <dbReference type="ARBA" id="ARBA00022989"/>
    </source>
</evidence>
<organism evidence="10 11">
    <name type="scientific">Apiospora kogelbergensis</name>
    <dbReference type="NCBI Taxonomy" id="1337665"/>
    <lineage>
        <taxon>Eukaryota</taxon>
        <taxon>Fungi</taxon>
        <taxon>Dikarya</taxon>
        <taxon>Ascomycota</taxon>
        <taxon>Pezizomycotina</taxon>
        <taxon>Sordariomycetes</taxon>
        <taxon>Xylariomycetidae</taxon>
        <taxon>Amphisphaeriales</taxon>
        <taxon>Apiosporaceae</taxon>
        <taxon>Apiospora</taxon>
    </lineage>
</organism>
<evidence type="ECO:0000256" key="2">
    <source>
        <dbReference type="ARBA" id="ARBA00007685"/>
    </source>
</evidence>
<evidence type="ECO:0000256" key="5">
    <source>
        <dbReference type="ARBA" id="ARBA00022824"/>
    </source>
</evidence>
<name>A0AAW0R8Z4_9PEZI</name>
<dbReference type="AlphaFoldDB" id="A0AAW0R8Z4"/>
<keyword evidence="7 9" id="KW-1133">Transmembrane helix</keyword>
<gene>
    <name evidence="10" type="ORF">PG999_002655</name>
</gene>
<comment type="subcellular location">
    <subcellularLocation>
        <location evidence="1">Endoplasmic reticulum membrane</location>
        <topology evidence="1">Single-pass type III membrane protein</topology>
    </subcellularLocation>
</comment>
<evidence type="ECO:0000313" key="10">
    <source>
        <dbReference type="EMBL" id="KAK8130275.1"/>
    </source>
</evidence>
<dbReference type="GO" id="GO:0008250">
    <property type="term" value="C:oligosaccharyltransferase complex"/>
    <property type="evidence" value="ECO:0007669"/>
    <property type="project" value="TreeGrafter"/>
</dbReference>
<keyword evidence="4 9" id="KW-0812">Transmembrane</keyword>
<dbReference type="GO" id="GO:0018279">
    <property type="term" value="P:protein N-linked glycosylation via asparagine"/>
    <property type="evidence" value="ECO:0007669"/>
    <property type="project" value="TreeGrafter"/>
</dbReference>
<dbReference type="InterPro" id="IPR018943">
    <property type="entry name" value="Oligosaccaryltransferase"/>
</dbReference>
<accession>A0AAW0R8Z4</accession>
<dbReference type="EMBL" id="JAQQWP010000002">
    <property type="protein sequence ID" value="KAK8130275.1"/>
    <property type="molecule type" value="Genomic_DNA"/>
</dbReference>
<reference evidence="10 11" key="1">
    <citation type="submission" date="2023-01" db="EMBL/GenBank/DDBJ databases">
        <title>Analysis of 21 Apiospora genomes using comparative genomics revels a genus with tremendous synthesis potential of carbohydrate active enzymes and secondary metabolites.</title>
        <authorList>
            <person name="Sorensen T."/>
        </authorList>
    </citation>
    <scope>NUCLEOTIDE SEQUENCE [LARGE SCALE GENOMIC DNA]</scope>
    <source>
        <strain evidence="10 11">CBS 117206</strain>
    </source>
</reference>
<evidence type="ECO:0000256" key="6">
    <source>
        <dbReference type="ARBA" id="ARBA00022968"/>
    </source>
</evidence>
<evidence type="ECO:0000256" key="8">
    <source>
        <dbReference type="ARBA" id="ARBA00023136"/>
    </source>
</evidence>
<feature type="transmembrane region" description="Helical" evidence="9">
    <location>
        <begin position="7"/>
        <end position="28"/>
    </location>
</feature>
<evidence type="ECO:0000256" key="4">
    <source>
        <dbReference type="ARBA" id="ARBA00022692"/>
    </source>
</evidence>
<keyword evidence="11" id="KW-1185">Reference proteome</keyword>
<evidence type="ECO:0000256" key="9">
    <source>
        <dbReference type="SAM" id="Phobius"/>
    </source>
</evidence>
<dbReference type="SUPFAM" id="SSF103464">
    <property type="entry name" value="Oligosaccharyltransferase subunit ost4p"/>
    <property type="match status" value="1"/>
</dbReference>
<evidence type="ECO:0000313" key="11">
    <source>
        <dbReference type="Proteomes" id="UP001392437"/>
    </source>
</evidence>
<evidence type="ECO:0000256" key="3">
    <source>
        <dbReference type="ARBA" id="ARBA00017662"/>
    </source>
</evidence>
<dbReference type="Proteomes" id="UP001392437">
    <property type="component" value="Unassembled WGS sequence"/>
</dbReference>
<dbReference type="InterPro" id="IPR051307">
    <property type="entry name" value="OST4"/>
</dbReference>